<evidence type="ECO:0000313" key="2">
    <source>
        <dbReference type="Proteomes" id="UP001211907"/>
    </source>
</evidence>
<protein>
    <submittedName>
        <fullName evidence="1">Uncharacterized protein</fullName>
    </submittedName>
</protein>
<gene>
    <name evidence="1" type="ORF">HK100_003754</name>
</gene>
<reference evidence="1" key="1">
    <citation type="submission" date="2020-05" db="EMBL/GenBank/DDBJ databases">
        <title>Phylogenomic resolution of chytrid fungi.</title>
        <authorList>
            <person name="Stajich J.E."/>
            <person name="Amses K."/>
            <person name="Simmons R."/>
            <person name="Seto K."/>
            <person name="Myers J."/>
            <person name="Bonds A."/>
            <person name="Quandt C.A."/>
            <person name="Barry K."/>
            <person name="Liu P."/>
            <person name="Grigoriev I."/>
            <person name="Longcore J.E."/>
            <person name="James T.Y."/>
        </authorList>
    </citation>
    <scope>NUCLEOTIDE SEQUENCE</scope>
    <source>
        <strain evidence="1">JEL0513</strain>
    </source>
</reference>
<comment type="caution">
    <text evidence="1">The sequence shown here is derived from an EMBL/GenBank/DDBJ whole genome shotgun (WGS) entry which is preliminary data.</text>
</comment>
<name>A0AAD5STR4_9FUNG</name>
<dbReference type="Proteomes" id="UP001211907">
    <property type="component" value="Unassembled WGS sequence"/>
</dbReference>
<proteinExistence type="predicted"/>
<accession>A0AAD5STR4</accession>
<dbReference type="AlphaFoldDB" id="A0AAD5STR4"/>
<keyword evidence="2" id="KW-1185">Reference proteome</keyword>
<dbReference type="EMBL" id="JADGJH010001962">
    <property type="protein sequence ID" value="KAJ3106301.1"/>
    <property type="molecule type" value="Genomic_DNA"/>
</dbReference>
<evidence type="ECO:0000313" key="1">
    <source>
        <dbReference type="EMBL" id="KAJ3106301.1"/>
    </source>
</evidence>
<sequence length="100" mass="11347">MSRVAAELFRLSELPDVQRAATMAEIRHRDEETYTVVPEPQSSDDFFDISPRLPSVCHLSGGGTELGLWSRNGIRPGIYQQKLKKMERISTDIFPVSVRQ</sequence>
<organism evidence="1 2">
    <name type="scientific">Physocladia obscura</name>
    <dbReference type="NCBI Taxonomy" id="109957"/>
    <lineage>
        <taxon>Eukaryota</taxon>
        <taxon>Fungi</taxon>
        <taxon>Fungi incertae sedis</taxon>
        <taxon>Chytridiomycota</taxon>
        <taxon>Chytridiomycota incertae sedis</taxon>
        <taxon>Chytridiomycetes</taxon>
        <taxon>Chytridiales</taxon>
        <taxon>Chytriomycetaceae</taxon>
        <taxon>Physocladia</taxon>
    </lineage>
</organism>